<dbReference type="GO" id="GO:0043138">
    <property type="term" value="F:3'-5' DNA helicase activity"/>
    <property type="evidence" value="ECO:0007669"/>
    <property type="project" value="TreeGrafter"/>
</dbReference>
<dbReference type="GO" id="GO:0003677">
    <property type="term" value="F:DNA binding"/>
    <property type="evidence" value="ECO:0007669"/>
    <property type="project" value="InterPro"/>
</dbReference>
<dbReference type="Pfam" id="PF13538">
    <property type="entry name" value="UvrD_C_2"/>
    <property type="match status" value="1"/>
</dbReference>
<dbReference type="EMBL" id="MCSB01000013">
    <property type="protein sequence ID" value="PME29357.1"/>
    <property type="molecule type" value="Genomic_DNA"/>
</dbReference>
<evidence type="ECO:0000256" key="1">
    <source>
        <dbReference type="ARBA" id="ARBA00034923"/>
    </source>
</evidence>
<reference evidence="3 4" key="1">
    <citation type="journal article" date="2018" name="Nature">
        <title>A major lineage of non-tailed dsDNA viruses as unrecognized killers of marine bacteria.</title>
        <authorList>
            <person name="Kauffman K.M."/>
            <person name="Hussain F.A."/>
            <person name="Yang J."/>
            <person name="Arevalo P."/>
            <person name="Brown J.M."/>
            <person name="Chang W.K."/>
            <person name="VanInsberghe D."/>
            <person name="Elsherbini J."/>
            <person name="Sharma R.S."/>
            <person name="Cutler M.B."/>
            <person name="Kelly L."/>
            <person name="Polz M.F."/>
        </authorList>
    </citation>
    <scope>NUCLEOTIDE SEQUENCE [LARGE SCALE GENOMIC DNA]</scope>
    <source>
        <strain evidence="3 4">10N.286.55.E1</strain>
    </source>
</reference>
<dbReference type="InterPro" id="IPR000212">
    <property type="entry name" value="DNA_helicase_UvrD/REP"/>
</dbReference>
<name>A0AA45A8T5_9VIBR</name>
<accession>A0AA45A8T5</accession>
<dbReference type="InterPro" id="IPR027785">
    <property type="entry name" value="UvrD-like_helicase_C"/>
</dbReference>
<dbReference type="SUPFAM" id="SSF52540">
    <property type="entry name" value="P-loop containing nucleoside triphosphate hydrolases"/>
    <property type="match status" value="1"/>
</dbReference>
<organism evidence="3 4">
    <name type="scientific">Vibrio lentus</name>
    <dbReference type="NCBI Taxonomy" id="136468"/>
    <lineage>
        <taxon>Bacteria</taxon>
        <taxon>Pseudomonadati</taxon>
        <taxon>Pseudomonadota</taxon>
        <taxon>Gammaproteobacteria</taxon>
        <taxon>Vibrionales</taxon>
        <taxon>Vibrionaceae</taxon>
        <taxon>Vibrio</taxon>
    </lineage>
</organism>
<proteinExistence type="predicted"/>
<comment type="caution">
    <text evidence="3">The sequence shown here is derived from an EMBL/GenBank/DDBJ whole genome shotgun (WGS) entry which is preliminary data.</text>
</comment>
<dbReference type="AlphaFoldDB" id="A0AA45A8T5"/>
<feature type="domain" description="UvrD-like helicase C-terminal" evidence="2">
    <location>
        <begin position="821"/>
        <end position="868"/>
    </location>
</feature>
<dbReference type="GO" id="GO:0005524">
    <property type="term" value="F:ATP binding"/>
    <property type="evidence" value="ECO:0007669"/>
    <property type="project" value="InterPro"/>
</dbReference>
<sequence length="892" mass="100392">MDNAQQIKLIASEAVEVLENVSNIADEFANRSKTSNEQPQLASINTFTDTHAVNKMRKISSSNQAGYRALQNEPAIARVLYHDGVDSKILYISRKSAIKLGGDIELASYDSPLGHLASLQVGEETTLNIGGKSVLLEVLETLTLKPKKSTSGWDSSFSTFTSEDEECRTYEPSLRRLFEEEKDLSDTSFLDSLLSGGEPSTGFTVGVKHQVRTAMSLRDQPVLDKFQSEIFRLPLDSQLIILGPPGTGKTTTLIKRLGQKLNVEYLDLDEQTKIKNSTGGEARHKTSWIMFTPTELLKHYLKEAFAKEQVPASSEQIKTWETYSNYLGRNVLSILQSTGSGGFVKKDDSYLNSKACSNLPKFYEDFIDFHKTAVTKELLASVELLNKLESADLRSIQSALESVVKYLEQGKLIAFYESLDKFQDDIQVLLKKQKDNSESLLRGALAYQVNTDKGFISDLIDVINDWKKNKLSELIIDDEDDEDDEDEQISTPQQQAFSEYKKAINALARAKYLKRSLPKSGLPNTIIQWLGTRLPETNKLQNLGSLAIQMRELRKFKSAELRYLKNTSKHYRAFRKSEEVSQIWFDNLPAKPNHIEQAELDVIILSKLKIARELLNENFVRQRVESSSYSQLQLINETFRNQVLVDEATDFSPIQLACMESLTTLSIGSFFACGDFNQRITQLGTKSSEQLSWVSSKLRTEPINIVYRQSKCLNEFAKTLLQKMGGNVEYSGNLPDKSNHQGVSPVLLENERDIYKLVRWLKDRISEVEQTADTLPSIAILVNHEKEVKPLAEALTEELEDLNIRAVACSDGQSLGEGNDVRVFDVQHIKGLEFEAVFFVGADVLAESQPELFDKYLYVGATRAATFLGITCEGSTPKLIDKLRLSFQENWG</sequence>
<dbReference type="PANTHER" id="PTHR11070">
    <property type="entry name" value="UVRD / RECB / PCRA DNA HELICASE FAMILY MEMBER"/>
    <property type="match status" value="1"/>
</dbReference>
<dbReference type="Gene3D" id="3.40.50.300">
    <property type="entry name" value="P-loop containing nucleotide triphosphate hydrolases"/>
    <property type="match status" value="3"/>
</dbReference>
<dbReference type="InterPro" id="IPR027417">
    <property type="entry name" value="P-loop_NTPase"/>
</dbReference>
<keyword evidence="4" id="KW-1185">Reference proteome</keyword>
<dbReference type="GO" id="GO:0000725">
    <property type="term" value="P:recombinational repair"/>
    <property type="evidence" value="ECO:0007669"/>
    <property type="project" value="TreeGrafter"/>
</dbReference>
<evidence type="ECO:0000313" key="4">
    <source>
        <dbReference type="Proteomes" id="UP000239763"/>
    </source>
</evidence>
<protein>
    <recommendedName>
        <fullName evidence="1">DNA 3'-5' helicase II</fullName>
    </recommendedName>
</protein>
<gene>
    <name evidence="3" type="ORF">BCV38_04580</name>
</gene>
<dbReference type="PANTHER" id="PTHR11070:SF2">
    <property type="entry name" value="ATP-DEPENDENT DNA HELICASE SRS2"/>
    <property type="match status" value="1"/>
</dbReference>
<dbReference type="RefSeq" id="WP_102300087.1">
    <property type="nucleotide sequence ID" value="NZ_JAAHTI010000001.1"/>
</dbReference>
<evidence type="ECO:0000259" key="2">
    <source>
        <dbReference type="Pfam" id="PF13538"/>
    </source>
</evidence>
<dbReference type="Proteomes" id="UP000239763">
    <property type="component" value="Unassembled WGS sequence"/>
</dbReference>
<evidence type="ECO:0000313" key="3">
    <source>
        <dbReference type="EMBL" id="PME29357.1"/>
    </source>
</evidence>